<comment type="subunit">
    <text evidence="3">UreD, UreF and UreG form a complex that acts as a GTP-hydrolysis-dependent molecular chaperone, activating the urease apoprotein by helping to assemble the nickel containing metallocenter of UreC. The UreE protein probably delivers the nickel.</text>
</comment>
<evidence type="ECO:0000256" key="1">
    <source>
        <dbReference type="ARBA" id="ARBA00007177"/>
    </source>
</evidence>
<keyword evidence="3" id="KW-0996">Nickel insertion</keyword>
<comment type="function">
    <text evidence="3">Required for maturation of urease via the functional incorporation of the urease nickel metallocenter.</text>
</comment>
<evidence type="ECO:0000256" key="2">
    <source>
        <dbReference type="ARBA" id="ARBA00023186"/>
    </source>
</evidence>
<dbReference type="PANTHER" id="PTHR33643">
    <property type="entry name" value="UREASE ACCESSORY PROTEIN D"/>
    <property type="match status" value="1"/>
</dbReference>
<dbReference type="EMBL" id="JAHZIK010000171">
    <property type="protein sequence ID" value="MBW7454226.1"/>
    <property type="molecule type" value="Genomic_DNA"/>
</dbReference>
<dbReference type="RefSeq" id="WP_210038052.1">
    <property type="nucleotide sequence ID" value="NZ_JBHLVU010000022.1"/>
</dbReference>
<proteinExistence type="inferred from homology"/>
<evidence type="ECO:0000256" key="3">
    <source>
        <dbReference type="HAMAP-Rule" id="MF_01384"/>
    </source>
</evidence>
<keyword evidence="2 3" id="KW-0143">Chaperone</keyword>
<keyword evidence="5" id="KW-1185">Reference proteome</keyword>
<gene>
    <name evidence="3" type="primary">ureD</name>
    <name evidence="4" type="ORF">K0U00_09310</name>
</gene>
<name>A0ABS7BZZ4_9BACL</name>
<evidence type="ECO:0000313" key="5">
    <source>
        <dbReference type="Proteomes" id="UP001519887"/>
    </source>
</evidence>
<comment type="caution">
    <text evidence="4">The sequence shown here is derived from an EMBL/GenBank/DDBJ whole genome shotgun (WGS) entry which is preliminary data.</text>
</comment>
<dbReference type="HAMAP" id="MF_01384">
    <property type="entry name" value="UreD"/>
    <property type="match status" value="1"/>
</dbReference>
<organism evidence="4 5">
    <name type="scientific">Paenibacillus sepulcri</name>
    <dbReference type="NCBI Taxonomy" id="359917"/>
    <lineage>
        <taxon>Bacteria</taxon>
        <taxon>Bacillati</taxon>
        <taxon>Bacillota</taxon>
        <taxon>Bacilli</taxon>
        <taxon>Bacillales</taxon>
        <taxon>Paenibacillaceae</taxon>
        <taxon>Paenibacillus</taxon>
    </lineage>
</organism>
<dbReference type="Proteomes" id="UP001519887">
    <property type="component" value="Unassembled WGS sequence"/>
</dbReference>
<evidence type="ECO:0000313" key="4">
    <source>
        <dbReference type="EMBL" id="MBW7454226.1"/>
    </source>
</evidence>
<dbReference type="Pfam" id="PF01774">
    <property type="entry name" value="UreD"/>
    <property type="match status" value="1"/>
</dbReference>
<comment type="similarity">
    <text evidence="1 3">Belongs to the UreD family.</text>
</comment>
<dbReference type="InterPro" id="IPR002669">
    <property type="entry name" value="UreD"/>
</dbReference>
<keyword evidence="3" id="KW-0963">Cytoplasm</keyword>
<comment type="subcellular location">
    <subcellularLocation>
        <location evidence="3">Cytoplasm</location>
    </subcellularLocation>
</comment>
<sequence length="292" mass="31907">MNRAPYTPIITFNHTQAARVSHLRAAFERRGGQTQVESKYHTAPVKIAKTFPMGGPVGVMVMDVSPGLLAGDRYEFDWTAHEDAHVYLTNQSFTKVHPCPDLASGSSMRQTFALSPGAILENMPEPVMLYRDAAFSSETVVNLSQASVWMQAEVLCPGRTLRGETFAYRIYRNRLKVSYEGELIFAQHQLIDPASDMLSAPGCFGGLTHTGAFYAFSDQITAKHIEAVRDAVSGLSVREQHPVIAGVTETHKYGFAVMAASTAAWPLQEALAAAWEATRAALLGIGPLRLHN</sequence>
<protein>
    <recommendedName>
        <fullName evidence="3">Urease accessory protein UreD</fullName>
    </recommendedName>
</protein>
<dbReference type="PANTHER" id="PTHR33643:SF1">
    <property type="entry name" value="UREASE ACCESSORY PROTEIN D"/>
    <property type="match status" value="1"/>
</dbReference>
<reference evidence="4 5" key="1">
    <citation type="submission" date="2021-07" db="EMBL/GenBank/DDBJ databases">
        <title>Paenibacillus radiodurans sp. nov., isolated from the southeastern edge of Tengger Desert.</title>
        <authorList>
            <person name="Zhang G."/>
        </authorList>
    </citation>
    <scope>NUCLEOTIDE SEQUENCE [LARGE SCALE GENOMIC DNA]</scope>
    <source>
        <strain evidence="4 5">CCM 7311</strain>
    </source>
</reference>
<accession>A0ABS7BZZ4</accession>